<dbReference type="GO" id="GO:0016757">
    <property type="term" value="F:glycosyltransferase activity"/>
    <property type="evidence" value="ECO:0007669"/>
    <property type="project" value="InterPro"/>
</dbReference>
<dbReference type="STRING" id="498292.SAMN05660845_2063"/>
<reference evidence="4" key="1">
    <citation type="submission" date="2016-10" db="EMBL/GenBank/DDBJ databases">
        <authorList>
            <person name="Varghese N."/>
            <person name="Submissions S."/>
        </authorList>
    </citation>
    <scope>NUCLEOTIDE SEQUENCE [LARGE SCALE GENOMIC DNA]</scope>
    <source>
        <strain evidence="4">DSM 21789</strain>
    </source>
</reference>
<dbReference type="AlphaFoldDB" id="A0A1I0Z6Y2"/>
<keyword evidence="4" id="KW-1185">Reference proteome</keyword>
<protein>
    <submittedName>
        <fullName evidence="3">Glycosyltransferase involved in cell wall bisynthesis</fullName>
    </submittedName>
</protein>
<dbReference type="InterPro" id="IPR001296">
    <property type="entry name" value="Glyco_trans_1"/>
</dbReference>
<feature type="domain" description="Glycosyl transferase family 1" evidence="1">
    <location>
        <begin position="175"/>
        <end position="329"/>
    </location>
</feature>
<dbReference type="OrthoDB" id="823685at2"/>
<dbReference type="PANTHER" id="PTHR12526">
    <property type="entry name" value="GLYCOSYLTRANSFERASE"/>
    <property type="match status" value="1"/>
</dbReference>
<proteinExistence type="predicted"/>
<accession>A0A1I0Z6Y2</accession>
<evidence type="ECO:0000259" key="1">
    <source>
        <dbReference type="Pfam" id="PF00534"/>
    </source>
</evidence>
<dbReference type="InterPro" id="IPR028098">
    <property type="entry name" value="Glyco_trans_4-like_N"/>
</dbReference>
<dbReference type="Gene3D" id="3.40.50.2000">
    <property type="entry name" value="Glycogen Phosphorylase B"/>
    <property type="match status" value="2"/>
</dbReference>
<dbReference type="PANTHER" id="PTHR12526:SF630">
    <property type="entry name" value="GLYCOSYLTRANSFERASE"/>
    <property type="match status" value="1"/>
</dbReference>
<gene>
    <name evidence="3" type="ORF">SAMN05660845_2063</name>
</gene>
<keyword evidence="3" id="KW-0808">Transferase</keyword>
<feature type="domain" description="Glycosyltransferase subfamily 4-like N-terminal" evidence="2">
    <location>
        <begin position="13"/>
        <end position="160"/>
    </location>
</feature>
<dbReference type="Pfam" id="PF13439">
    <property type="entry name" value="Glyco_transf_4"/>
    <property type="match status" value="1"/>
</dbReference>
<dbReference type="RefSeq" id="WP_091476934.1">
    <property type="nucleotide sequence ID" value="NZ_FOJT01000005.1"/>
</dbReference>
<evidence type="ECO:0000313" key="4">
    <source>
        <dbReference type="Proteomes" id="UP000199604"/>
    </source>
</evidence>
<dbReference type="CDD" id="cd03811">
    <property type="entry name" value="GT4_GT28_WabH-like"/>
    <property type="match status" value="1"/>
</dbReference>
<dbReference type="EMBL" id="FOJT01000005">
    <property type="protein sequence ID" value="SFB21311.1"/>
    <property type="molecule type" value="Genomic_DNA"/>
</dbReference>
<sequence>MRVLQIIDSLDAGGAERMAVNYANALGDKIEFSGIVVTRKEGVLKNQLGDKVAYYFLNKKKVIDFKAIKLLKNIIVKNNIDILHAHGTSFFTAFLLKTICFKIKIVFHEHNGDRSNQSFFKNLPLFICLFFFRKVLVVNKQIESWFHQIGIKKASYFPNFASLESNDTQKTFLNGQEGKRIVCLANLREPKNHSVLIKAFAQLNLKEEGWSLHFVGKNHQDFYSENIIKLTKELNISDCVSLYDSKSDISNILSQTTIGVLCSTYEGFPVTLLEYGLASISVISSNVGFCSEVIIPNKTGLLFKSNEVDDLAFNLNKLVNDIGLRTILSTNLNTLVRDNYSKEKVVSSLVSVYKTAINEV</sequence>
<dbReference type="SUPFAM" id="SSF53756">
    <property type="entry name" value="UDP-Glycosyltransferase/glycogen phosphorylase"/>
    <property type="match status" value="1"/>
</dbReference>
<evidence type="ECO:0000313" key="3">
    <source>
        <dbReference type="EMBL" id="SFB21311.1"/>
    </source>
</evidence>
<name>A0A1I0Z6Y2_9FLAO</name>
<organism evidence="3 4">
    <name type="scientific">Flavobacterium swingsii</name>
    <dbReference type="NCBI Taxonomy" id="498292"/>
    <lineage>
        <taxon>Bacteria</taxon>
        <taxon>Pseudomonadati</taxon>
        <taxon>Bacteroidota</taxon>
        <taxon>Flavobacteriia</taxon>
        <taxon>Flavobacteriales</taxon>
        <taxon>Flavobacteriaceae</taxon>
        <taxon>Flavobacterium</taxon>
    </lineage>
</organism>
<evidence type="ECO:0000259" key="2">
    <source>
        <dbReference type="Pfam" id="PF13439"/>
    </source>
</evidence>
<dbReference type="Proteomes" id="UP000199604">
    <property type="component" value="Unassembled WGS sequence"/>
</dbReference>
<dbReference type="Pfam" id="PF00534">
    <property type="entry name" value="Glycos_transf_1"/>
    <property type="match status" value="1"/>
</dbReference>